<accession>A0ABY9YCD1</accession>
<keyword evidence="14" id="KW-1185">Reference proteome</keyword>
<keyword evidence="10" id="KW-0732">Signal</keyword>
<evidence type="ECO:0000313" key="13">
    <source>
        <dbReference type="EMBL" id="WNH48534.1"/>
    </source>
</evidence>
<keyword evidence="7 8" id="KW-0998">Cell outer membrane</keyword>
<evidence type="ECO:0000259" key="12">
    <source>
        <dbReference type="Pfam" id="PF07715"/>
    </source>
</evidence>
<evidence type="ECO:0000256" key="5">
    <source>
        <dbReference type="ARBA" id="ARBA00023077"/>
    </source>
</evidence>
<dbReference type="PANTHER" id="PTHR47234:SF1">
    <property type="entry name" value="TONB-DEPENDENT RECEPTOR"/>
    <property type="match status" value="1"/>
</dbReference>
<dbReference type="InterPro" id="IPR000531">
    <property type="entry name" value="Beta-barrel_TonB"/>
</dbReference>
<dbReference type="Gene3D" id="2.40.170.20">
    <property type="entry name" value="TonB-dependent receptor, beta-barrel domain"/>
    <property type="match status" value="1"/>
</dbReference>
<evidence type="ECO:0000256" key="8">
    <source>
        <dbReference type="PROSITE-ProRule" id="PRU01360"/>
    </source>
</evidence>
<comment type="similarity">
    <text evidence="8 9">Belongs to the TonB-dependent receptor family.</text>
</comment>
<dbReference type="Proteomes" id="UP001305421">
    <property type="component" value="Chromosome"/>
</dbReference>
<sequence length="994" mass="108315">MLNARHRRIPATPLSVALGLALAVSGPAFAQDDDTATDAKSKANATELARVQVTGSNIRRSDVETSSPVQVISKQDIENMGARTLLQVLDNLPAARPGQQDSRSLFTGSDGASQANLRGLGAQGTLVLLNGRRLSYYGAPAGFQTQFVNIDAIPAAAIERMEVLTDGASAVYGTDAVAGVINVITKQSYQGAEVNITADRSSRIDSYGEQQGSITAGFGDLDEDRYNIYASVNLYRRNAIPLSDFYDKRPSQYYVNNPNYITNLRLGTGSKPGVFNPGSYFAFDPTTNALVREAAPGCNNVLSDAAGTRCIWETWMNREIDAGAKTERATAYISSHFLIGDTTEAFAEVTYTDIDLTANGGTPSAYNTTTGNPSSWYSRNTGNVVNQFLTPYLGPNNVYNLASPELKALMGGVVGLNYLMQDVGANHFGQRNTDQSYRVLAGLRGSLGEDWNWETAFATAGTHSVTYQTVNVNLDGFERAFGPYTIDPGTGRVIISDNPAYQFGVISEANAQLIREAYPTFDIQSWTRLHTLDGKIEGPLFSMPAGDVRAAFGFNATRETFYTPGNEDAANGLITQQGGSWFDGKRNTYALFAEAVAPLTDKLELDAALRVDKYPNFSANLAPKIGLKYQVLPQLLLRGTYSEGFRAPSLAEAGTGGVFAQLGGFEDDIRCDETNAIANLLRQSNRPGDVDLGNSLLNSDCSRTVARMTQPNQDLKPEKAKISTLGFVYEPASWMSISADYWFIYRRNEIAAPDYSKEQDILSMTRNPISDNDRANEAALAQMCADPASGVSCPGALPGYSVGNVAAVVGQYKNQGRTLVDGFDIDARSRFSLGDWGSLNVGMAATIARRKEAYINDEDRWYYGNTIGYYGNPRLRATLNADWNYKQVTTSFFINYVGTTKWAWDRVDAEDNNPETCTAGSLPVNPAQCDGVPSWWTANLSVGWRPDDHWSLGFTVKNLFNRLPFYDPNSFLGDSSDYASIFGRSYSLQVGYKF</sequence>
<evidence type="ECO:0000256" key="10">
    <source>
        <dbReference type="SAM" id="SignalP"/>
    </source>
</evidence>
<dbReference type="InterPro" id="IPR012910">
    <property type="entry name" value="Plug_dom"/>
</dbReference>
<name>A0ABY9YCD1_9GAMM</name>
<comment type="subcellular location">
    <subcellularLocation>
        <location evidence="1 8">Cell outer membrane</location>
        <topology evidence="1 8">Multi-pass membrane protein</topology>
    </subcellularLocation>
</comment>
<organism evidence="13 14">
    <name type="scientific">Stenotrophomonas aracearum</name>
    <dbReference type="NCBI Taxonomy" id="3003272"/>
    <lineage>
        <taxon>Bacteria</taxon>
        <taxon>Pseudomonadati</taxon>
        <taxon>Pseudomonadota</taxon>
        <taxon>Gammaproteobacteria</taxon>
        <taxon>Lysobacterales</taxon>
        <taxon>Lysobacteraceae</taxon>
        <taxon>Stenotrophomonas</taxon>
    </lineage>
</organism>
<evidence type="ECO:0000256" key="4">
    <source>
        <dbReference type="ARBA" id="ARBA00022692"/>
    </source>
</evidence>
<gene>
    <name evidence="13" type="ORF">PDM28_18045</name>
</gene>
<dbReference type="PROSITE" id="PS52016">
    <property type="entry name" value="TONB_DEPENDENT_REC_3"/>
    <property type="match status" value="1"/>
</dbReference>
<feature type="domain" description="TonB-dependent receptor-like beta-barrel" evidence="11">
    <location>
        <begin position="367"/>
        <end position="959"/>
    </location>
</feature>
<dbReference type="InterPro" id="IPR039426">
    <property type="entry name" value="TonB-dep_rcpt-like"/>
</dbReference>
<keyword evidence="4 8" id="KW-0812">Transmembrane</keyword>
<evidence type="ECO:0000256" key="9">
    <source>
        <dbReference type="RuleBase" id="RU003357"/>
    </source>
</evidence>
<dbReference type="InterPro" id="IPR037066">
    <property type="entry name" value="Plug_dom_sf"/>
</dbReference>
<evidence type="ECO:0000259" key="11">
    <source>
        <dbReference type="Pfam" id="PF00593"/>
    </source>
</evidence>
<evidence type="ECO:0000256" key="6">
    <source>
        <dbReference type="ARBA" id="ARBA00023136"/>
    </source>
</evidence>
<dbReference type="Pfam" id="PF07715">
    <property type="entry name" value="Plug"/>
    <property type="match status" value="1"/>
</dbReference>
<dbReference type="Gene3D" id="2.170.130.10">
    <property type="entry name" value="TonB-dependent receptor, plug domain"/>
    <property type="match status" value="1"/>
</dbReference>
<dbReference type="InterPro" id="IPR036942">
    <property type="entry name" value="Beta-barrel_TonB_sf"/>
</dbReference>
<keyword evidence="13" id="KW-0675">Receptor</keyword>
<keyword evidence="2 8" id="KW-0813">Transport</keyword>
<evidence type="ECO:0000256" key="2">
    <source>
        <dbReference type="ARBA" id="ARBA00022448"/>
    </source>
</evidence>
<dbReference type="RefSeq" id="WP_311183092.1">
    <property type="nucleotide sequence ID" value="NZ_CP115543.1"/>
</dbReference>
<evidence type="ECO:0000256" key="7">
    <source>
        <dbReference type="ARBA" id="ARBA00023237"/>
    </source>
</evidence>
<keyword evidence="6 8" id="KW-0472">Membrane</keyword>
<feature type="chain" id="PRO_5046566694" evidence="10">
    <location>
        <begin position="31"/>
        <end position="994"/>
    </location>
</feature>
<evidence type="ECO:0000256" key="3">
    <source>
        <dbReference type="ARBA" id="ARBA00022452"/>
    </source>
</evidence>
<evidence type="ECO:0000256" key="1">
    <source>
        <dbReference type="ARBA" id="ARBA00004571"/>
    </source>
</evidence>
<feature type="signal peptide" evidence="10">
    <location>
        <begin position="1"/>
        <end position="30"/>
    </location>
</feature>
<protein>
    <submittedName>
        <fullName evidence="13">TonB-dependent receptor</fullName>
    </submittedName>
</protein>
<dbReference type="PANTHER" id="PTHR47234">
    <property type="match status" value="1"/>
</dbReference>
<feature type="domain" description="TonB-dependent receptor plug" evidence="12">
    <location>
        <begin position="64"/>
        <end position="180"/>
    </location>
</feature>
<proteinExistence type="inferred from homology"/>
<evidence type="ECO:0000313" key="14">
    <source>
        <dbReference type="Proteomes" id="UP001305421"/>
    </source>
</evidence>
<dbReference type="SUPFAM" id="SSF56935">
    <property type="entry name" value="Porins"/>
    <property type="match status" value="1"/>
</dbReference>
<reference evidence="13 14" key="1">
    <citation type="submission" date="2022-12" db="EMBL/GenBank/DDBJ databases">
        <title>Two new species, Stenotrophomonas aracearum and Stenotrophomonas oahuensis, isolated from Anthurium (Araceae family) in Hawaii.</title>
        <authorList>
            <person name="Chunag S.C."/>
            <person name="Dobhal S."/>
            <person name="Alvarez A."/>
            <person name="Arif M."/>
        </authorList>
    </citation>
    <scope>NUCLEOTIDE SEQUENCE [LARGE SCALE GENOMIC DNA]</scope>
    <source>
        <strain evidence="13 14">A5588</strain>
    </source>
</reference>
<dbReference type="EMBL" id="CP115543">
    <property type="protein sequence ID" value="WNH48534.1"/>
    <property type="molecule type" value="Genomic_DNA"/>
</dbReference>
<dbReference type="Pfam" id="PF00593">
    <property type="entry name" value="TonB_dep_Rec_b-barrel"/>
    <property type="match status" value="1"/>
</dbReference>
<keyword evidence="3 8" id="KW-1134">Transmembrane beta strand</keyword>
<keyword evidence="5 9" id="KW-0798">TonB box</keyword>